<sequence length="50" mass="5544">MPFGLIALNSFCCSASTDRFSVSYGWPISSSSTWMPIAQVWGAQYSFMAR</sequence>
<name>A0ABT1VT31_9PROT</name>
<reference evidence="1 2" key="1">
    <citation type="submission" date="2022-06" db="EMBL/GenBank/DDBJ databases">
        <title>Rhizosaccharibacter gen. nov. sp. nov. KSS12, endophytic bacteria isolated from sugarcane.</title>
        <authorList>
            <person name="Pitiwittayakul N."/>
        </authorList>
    </citation>
    <scope>NUCLEOTIDE SEQUENCE [LARGE SCALE GENOMIC DNA]</scope>
    <source>
        <strain evidence="1 2">KSS12</strain>
    </source>
</reference>
<comment type="caution">
    <text evidence="1">The sequence shown here is derived from an EMBL/GenBank/DDBJ whole genome shotgun (WGS) entry which is preliminary data.</text>
</comment>
<gene>
    <name evidence="1" type="ORF">NFI88_00560</name>
</gene>
<proteinExistence type="predicted"/>
<evidence type="ECO:0000313" key="1">
    <source>
        <dbReference type="EMBL" id="MCQ8239330.1"/>
    </source>
</evidence>
<dbReference type="EMBL" id="JAMZEJ010000001">
    <property type="protein sequence ID" value="MCQ8239330.1"/>
    <property type="molecule type" value="Genomic_DNA"/>
</dbReference>
<keyword evidence="2" id="KW-1185">Reference proteome</keyword>
<accession>A0ABT1VT31</accession>
<protein>
    <submittedName>
        <fullName evidence="1">Uncharacterized protein</fullName>
    </submittedName>
</protein>
<organism evidence="1 2">
    <name type="scientific">Rhizosaccharibacter radicis</name>
    <dbReference type="NCBI Taxonomy" id="2782605"/>
    <lineage>
        <taxon>Bacteria</taxon>
        <taxon>Pseudomonadati</taxon>
        <taxon>Pseudomonadota</taxon>
        <taxon>Alphaproteobacteria</taxon>
        <taxon>Acetobacterales</taxon>
        <taxon>Acetobacteraceae</taxon>
        <taxon>Rhizosaccharibacter</taxon>
    </lineage>
</organism>
<evidence type="ECO:0000313" key="2">
    <source>
        <dbReference type="Proteomes" id="UP001524547"/>
    </source>
</evidence>
<dbReference type="Proteomes" id="UP001524547">
    <property type="component" value="Unassembled WGS sequence"/>
</dbReference>